<dbReference type="GO" id="GO:0007155">
    <property type="term" value="P:cell adhesion"/>
    <property type="evidence" value="ECO:0007669"/>
    <property type="project" value="InterPro"/>
</dbReference>
<name>A0A7J7GTX4_CAMSI</name>
<dbReference type="SUPFAM" id="SSF55486">
    <property type="entry name" value="Metalloproteases ('zincins'), catalytic domain"/>
    <property type="match status" value="1"/>
</dbReference>
<evidence type="ECO:0000256" key="2">
    <source>
        <dbReference type="ARBA" id="ARBA00022670"/>
    </source>
</evidence>
<feature type="disulfide bond" evidence="9">
    <location>
        <begin position="910"/>
        <end position="919"/>
    </location>
</feature>
<evidence type="ECO:0000259" key="10">
    <source>
        <dbReference type="PROSITE" id="PS50026"/>
    </source>
</evidence>
<keyword evidence="9" id="KW-0245">EGF-like domain</keyword>
<feature type="domain" description="EGF-like" evidence="10">
    <location>
        <begin position="888"/>
        <end position="920"/>
    </location>
</feature>
<proteinExistence type="inferred from homology"/>
<dbReference type="Pfam" id="PF22936">
    <property type="entry name" value="Pol_BBD"/>
    <property type="match status" value="1"/>
</dbReference>
<dbReference type="PROSITE" id="PS50026">
    <property type="entry name" value="EGF_3"/>
    <property type="match status" value="1"/>
</dbReference>
<evidence type="ECO:0000256" key="5">
    <source>
        <dbReference type="ARBA" id="ARBA00022833"/>
    </source>
</evidence>
<keyword evidence="5 8" id="KW-0862">Zinc</keyword>
<dbReference type="GO" id="GO:0004222">
    <property type="term" value="F:metalloendopeptidase activity"/>
    <property type="evidence" value="ECO:0007669"/>
    <property type="project" value="InterPro"/>
</dbReference>
<dbReference type="GO" id="GO:0016020">
    <property type="term" value="C:membrane"/>
    <property type="evidence" value="ECO:0007669"/>
    <property type="project" value="InterPro"/>
</dbReference>
<evidence type="ECO:0000256" key="7">
    <source>
        <dbReference type="PIRSR" id="PIRSR601577-1"/>
    </source>
</evidence>
<dbReference type="GO" id="GO:0005737">
    <property type="term" value="C:cytoplasm"/>
    <property type="evidence" value="ECO:0007669"/>
    <property type="project" value="TreeGrafter"/>
</dbReference>
<reference evidence="11 12" key="2">
    <citation type="submission" date="2020-07" db="EMBL/GenBank/DDBJ databases">
        <title>Genome assembly of wild tea tree DASZ reveals pedigree and selection history of tea varieties.</title>
        <authorList>
            <person name="Zhang W."/>
        </authorList>
    </citation>
    <scope>NUCLEOTIDE SEQUENCE [LARGE SCALE GENOMIC DNA]</scope>
    <source>
        <strain evidence="12">cv. G240</strain>
        <tissue evidence="11">Leaf</tissue>
    </source>
</reference>
<dbReference type="FunFam" id="3.90.132.10:FF:000001">
    <property type="entry name" value="leishmanolysin-like peptidase isoform X2"/>
    <property type="match status" value="1"/>
</dbReference>
<comment type="caution">
    <text evidence="11">The sequence shown here is derived from an EMBL/GenBank/DDBJ whole genome shotgun (WGS) entry which is preliminary data.</text>
</comment>
<dbReference type="InterPro" id="IPR054722">
    <property type="entry name" value="PolX-like_BBD"/>
</dbReference>
<keyword evidence="4" id="KW-0378">Hydrolase</keyword>
<dbReference type="Gene3D" id="2.10.25.10">
    <property type="entry name" value="Laminin"/>
    <property type="match status" value="1"/>
</dbReference>
<dbReference type="EMBL" id="JACBKZ010000009">
    <property type="protein sequence ID" value="KAF5942914.1"/>
    <property type="molecule type" value="Genomic_DNA"/>
</dbReference>
<evidence type="ECO:0000256" key="4">
    <source>
        <dbReference type="ARBA" id="ARBA00022801"/>
    </source>
</evidence>
<evidence type="ECO:0000256" key="8">
    <source>
        <dbReference type="PIRSR" id="PIRSR601577-2"/>
    </source>
</evidence>
<dbReference type="Gene3D" id="3.10.170.20">
    <property type="match status" value="1"/>
</dbReference>
<organism evidence="11 12">
    <name type="scientific">Camellia sinensis</name>
    <name type="common">Tea plant</name>
    <name type="synonym">Thea sinensis</name>
    <dbReference type="NCBI Taxonomy" id="4442"/>
    <lineage>
        <taxon>Eukaryota</taxon>
        <taxon>Viridiplantae</taxon>
        <taxon>Streptophyta</taxon>
        <taxon>Embryophyta</taxon>
        <taxon>Tracheophyta</taxon>
        <taxon>Spermatophyta</taxon>
        <taxon>Magnoliopsida</taxon>
        <taxon>eudicotyledons</taxon>
        <taxon>Gunneridae</taxon>
        <taxon>Pentapetalae</taxon>
        <taxon>asterids</taxon>
        <taxon>Ericales</taxon>
        <taxon>Theaceae</taxon>
        <taxon>Camellia</taxon>
    </lineage>
</organism>
<dbReference type="PRINTS" id="PR00782">
    <property type="entry name" value="LSHMANOLYSIN"/>
</dbReference>
<dbReference type="GO" id="GO:0006508">
    <property type="term" value="P:proteolysis"/>
    <property type="evidence" value="ECO:0007669"/>
    <property type="project" value="UniProtKB-KW"/>
</dbReference>
<keyword evidence="3 8" id="KW-0479">Metal-binding</keyword>
<evidence type="ECO:0000313" key="12">
    <source>
        <dbReference type="Proteomes" id="UP000593564"/>
    </source>
</evidence>
<dbReference type="FunFam" id="2.10.25.10:FF:000016">
    <property type="entry name" value="Teneurin transmembrane protein 2"/>
    <property type="match status" value="1"/>
</dbReference>
<keyword evidence="6 8" id="KW-0482">Metalloprotease</keyword>
<evidence type="ECO:0000256" key="1">
    <source>
        <dbReference type="ARBA" id="ARBA00005860"/>
    </source>
</evidence>
<evidence type="ECO:0000256" key="3">
    <source>
        <dbReference type="ARBA" id="ARBA00022723"/>
    </source>
</evidence>
<sequence>MELKILCGRCVVSPESRLFRTNLRFAVVVFEIVSILVWLEAVYSKPQEHQLRQGKENGGENIISHSCIHDEILERRRRPGRKVYYVSPQVYGGFGMSKPIHRKGRALLGLSEIPEQQNGDKQPIRIYLNYDAVGLSPDRDCQNVGEIVKASIMHSRGKMGYVDGRIQAPSTTDSASDTELEDALRQLLDRRSSTALSTASSSFARSGNLASSPCAFLCHPSLPWIIDSGASDHMSGSSDLFSVYKPSSGQDKVRIADGTVSSISGTGLVHDLITGRTIGSGSAENGLYFLDQPDKLAYSTTTSSTTSADSYFLSSPVSPSSFPGEPWCEVSPVPPMVEPVALAPPSTTVLPMVEPVALAPPSTGTIEPTVTKNKDDNVYVRDIDRKQVNWIHETVSATPLPSPASDESLGNFESRETIDLDVPIAKRKGNDSGEIPLLKKYLAKEFEIKDLGSLKYFLGIEVARSKDGIFISQRKYVLDLLKETGMLGCKACATPLEPNQKLGDDEGGEVVDRGSYQRLVGKLIYLSHSRPDIAVAVSIALGQTADWFRRALAVDPVKGNLRLSGYSACGQDGGVQLPREYVEDGVADADLVLLVTARPTTGNTLAWAVACERDQWGRAIAGHVNVAPRHLTAEAETLLSATLVHEVMHVLGFDPHAFAHFRDERKRRRNQVTEQVIDEKLGRMVTRVVLPRVVMHSRCHYGAFSENFTGLELEDGGGRGSHWEKRLLMNEIMTGSVDTRSVVSKMTLALLEDSGWYQANYSMAGHLDWGRNQGAEFVTFPCNLWKGAYHCNMTQLSGCTYNREAEGYCPIVNYSGDLPQWARYFPQANKGGQSSLADYCTYYVAYSDGSCTDTNSARAPDRMLGEVAVDGIWKVCPEAGGAVHFPGFSGYCPSNCNGHGQCLQNGVCECENGYTGIDCSTAVCDEQCSLHGGVCDNGVCEFRCSDYAGYTCQNSSMMVSSLSVCKNVLENDGPGQHCAPSESSILQQLEVVVVMPNYNRLFPIGTSWRRFPFFKSSYCDAAAKQLACWISIQKCDEDGDNRLRVCHSACQLYNLACGASLDCSDQTLFSNEDEGGGGQCTGSNELPLPWYNRLWIRKMARALEVGFSFSHPKVHIIYNKNNLDHQ</sequence>
<dbReference type="InterPro" id="IPR013103">
    <property type="entry name" value="RVT_2"/>
</dbReference>
<dbReference type="Gene3D" id="3.90.132.10">
    <property type="entry name" value="Leishmanolysin , domain 2"/>
    <property type="match status" value="1"/>
</dbReference>
<dbReference type="Gene3D" id="2.10.55.10">
    <property type="entry name" value="Leishmanolysin domain 3"/>
    <property type="match status" value="1"/>
</dbReference>
<dbReference type="GO" id="GO:0046872">
    <property type="term" value="F:metal ion binding"/>
    <property type="evidence" value="ECO:0007669"/>
    <property type="project" value="UniProtKB-KW"/>
</dbReference>
<feature type="binding site" evidence="8">
    <location>
        <position position="649"/>
    </location>
    <ligand>
        <name>Zn(2+)</name>
        <dbReference type="ChEBI" id="CHEBI:29105"/>
        <note>catalytic</note>
    </ligand>
</feature>
<comment type="caution">
    <text evidence="9">Lacks conserved residue(s) required for the propagation of feature annotation.</text>
</comment>
<dbReference type="PANTHER" id="PTHR10942:SF0">
    <property type="entry name" value="LEISHMANOLYSIN-LIKE PEPTIDASE"/>
    <property type="match status" value="1"/>
</dbReference>
<dbReference type="Pfam" id="PF07727">
    <property type="entry name" value="RVT_2"/>
    <property type="match status" value="1"/>
</dbReference>
<keyword evidence="9" id="KW-1015">Disulfide bond</keyword>
<keyword evidence="12" id="KW-1185">Reference proteome</keyword>
<accession>A0A7J7GTX4</accession>
<keyword evidence="2" id="KW-0645">Protease</keyword>
<dbReference type="PROSITE" id="PS01186">
    <property type="entry name" value="EGF_2"/>
    <property type="match status" value="1"/>
</dbReference>
<dbReference type="InterPro" id="IPR001577">
    <property type="entry name" value="Peptidase_M8"/>
</dbReference>
<dbReference type="FunFam" id="2.10.55.10:FF:000002">
    <property type="entry name" value="leishmanolysin-like peptidase isoform X2"/>
    <property type="match status" value="1"/>
</dbReference>
<feature type="disulfide bond" evidence="9">
    <location>
        <begin position="892"/>
        <end position="902"/>
    </location>
</feature>
<evidence type="ECO:0000256" key="9">
    <source>
        <dbReference type="PROSITE-ProRule" id="PRU00076"/>
    </source>
</evidence>
<dbReference type="Pfam" id="PF23106">
    <property type="entry name" value="EGF_Teneurin"/>
    <property type="match status" value="1"/>
</dbReference>
<dbReference type="Pfam" id="PF01457">
    <property type="entry name" value="Peptidase_M8"/>
    <property type="match status" value="1"/>
</dbReference>
<protein>
    <recommendedName>
        <fullName evidence="10">EGF-like domain-containing protein</fullName>
    </recommendedName>
</protein>
<dbReference type="InterPro" id="IPR000742">
    <property type="entry name" value="EGF"/>
</dbReference>
<dbReference type="PROSITE" id="PS00022">
    <property type="entry name" value="EGF_1"/>
    <property type="match status" value="1"/>
</dbReference>
<evidence type="ECO:0000313" key="11">
    <source>
        <dbReference type="EMBL" id="KAF5942914.1"/>
    </source>
</evidence>
<feature type="binding site" evidence="8">
    <location>
        <position position="645"/>
    </location>
    <ligand>
        <name>Zn(2+)</name>
        <dbReference type="ChEBI" id="CHEBI:29105"/>
        <note>catalytic</note>
    </ligand>
</feature>
<feature type="binding site" evidence="8">
    <location>
        <position position="722"/>
    </location>
    <ligand>
        <name>Zn(2+)</name>
        <dbReference type="ChEBI" id="CHEBI:29105"/>
        <note>catalytic</note>
    </ligand>
</feature>
<gene>
    <name evidence="11" type="ORF">HYC85_020556</name>
</gene>
<dbReference type="PANTHER" id="PTHR10942">
    <property type="entry name" value="LEISHMANOLYSIN-LIKE PEPTIDASE"/>
    <property type="match status" value="1"/>
</dbReference>
<comment type="cofactor">
    <cofactor evidence="8">
        <name>Zn(2+)</name>
        <dbReference type="ChEBI" id="CHEBI:29105"/>
    </cofactor>
    <text evidence="8">Binds 1 zinc ion per subunit.</text>
</comment>
<reference evidence="12" key="1">
    <citation type="journal article" date="2020" name="Nat. Commun.">
        <title>Genome assembly of wild tea tree DASZ reveals pedigree and selection history of tea varieties.</title>
        <authorList>
            <person name="Zhang W."/>
            <person name="Zhang Y."/>
            <person name="Qiu H."/>
            <person name="Guo Y."/>
            <person name="Wan H."/>
            <person name="Zhang X."/>
            <person name="Scossa F."/>
            <person name="Alseekh S."/>
            <person name="Zhang Q."/>
            <person name="Wang P."/>
            <person name="Xu L."/>
            <person name="Schmidt M.H."/>
            <person name="Jia X."/>
            <person name="Li D."/>
            <person name="Zhu A."/>
            <person name="Guo F."/>
            <person name="Chen W."/>
            <person name="Ni D."/>
            <person name="Usadel B."/>
            <person name="Fernie A.R."/>
            <person name="Wen W."/>
        </authorList>
    </citation>
    <scope>NUCLEOTIDE SEQUENCE [LARGE SCALE GENOMIC DNA]</scope>
    <source>
        <strain evidence="12">cv. G240</strain>
    </source>
</reference>
<feature type="active site" evidence="7">
    <location>
        <position position="646"/>
    </location>
</feature>
<dbReference type="AlphaFoldDB" id="A0A7J7GTX4"/>
<comment type="similarity">
    <text evidence="1">Belongs to the peptidase M8 family.</text>
</comment>
<dbReference type="Proteomes" id="UP000593564">
    <property type="component" value="Unassembled WGS sequence"/>
</dbReference>
<evidence type="ECO:0000256" key="6">
    <source>
        <dbReference type="ARBA" id="ARBA00023049"/>
    </source>
</evidence>